<evidence type="ECO:0000313" key="3">
    <source>
        <dbReference type="Proteomes" id="UP000533269"/>
    </source>
</evidence>
<name>A0A7W4TQR7_KINRA</name>
<dbReference type="GO" id="GO:0030638">
    <property type="term" value="P:polyketide metabolic process"/>
    <property type="evidence" value="ECO:0007669"/>
    <property type="project" value="InterPro"/>
</dbReference>
<dbReference type="Pfam" id="PF07366">
    <property type="entry name" value="SnoaL"/>
    <property type="match status" value="1"/>
</dbReference>
<organism evidence="2 3">
    <name type="scientific">Kineococcus radiotolerans</name>
    <dbReference type="NCBI Taxonomy" id="131568"/>
    <lineage>
        <taxon>Bacteria</taxon>
        <taxon>Bacillati</taxon>
        <taxon>Actinomycetota</taxon>
        <taxon>Actinomycetes</taxon>
        <taxon>Kineosporiales</taxon>
        <taxon>Kineosporiaceae</taxon>
        <taxon>Kineococcus</taxon>
    </lineage>
</organism>
<dbReference type="SUPFAM" id="SSF54427">
    <property type="entry name" value="NTF2-like"/>
    <property type="match status" value="1"/>
</dbReference>
<dbReference type="InterPro" id="IPR009959">
    <property type="entry name" value="Cyclase_SnoaL-like"/>
</dbReference>
<dbReference type="InterPro" id="IPR032710">
    <property type="entry name" value="NTF2-like_dom_sf"/>
</dbReference>
<gene>
    <name evidence="2" type="ORF">FHR75_004201</name>
</gene>
<dbReference type="RefSeq" id="WP_183392975.1">
    <property type="nucleotide sequence ID" value="NZ_JACHVY010000007.1"/>
</dbReference>
<proteinExistence type="predicted"/>
<sequence length="164" mass="18268">MPQPSPPPDAHQGPGQRTAQTLDPSGLLPGSRQQAEANKQLVLTAFDTLFNHRDYDTAATYWSEDYLQHSAHIAPGRRGLFDLVKNSPTDLAHEAELVMAENDLVMVRGRFSGTGRHAAWIAVDLVRIEDGRLKEHWDVLQDEATRAQSLSGLPMFGDQFPKER</sequence>
<reference evidence="2 3" key="2">
    <citation type="submission" date="2020-08" db="EMBL/GenBank/DDBJ databases">
        <authorList>
            <person name="Partida-Martinez L."/>
            <person name="Huntemann M."/>
            <person name="Clum A."/>
            <person name="Wang J."/>
            <person name="Palaniappan K."/>
            <person name="Ritter S."/>
            <person name="Chen I.-M."/>
            <person name="Stamatis D."/>
            <person name="Reddy T."/>
            <person name="O'Malley R."/>
            <person name="Daum C."/>
            <person name="Shapiro N."/>
            <person name="Ivanova N."/>
            <person name="Kyrpides N."/>
            <person name="Woyke T."/>
        </authorList>
    </citation>
    <scope>NUCLEOTIDE SEQUENCE [LARGE SCALE GENOMIC DNA]</scope>
    <source>
        <strain evidence="2 3">AS2.23</strain>
    </source>
</reference>
<dbReference type="Gene3D" id="3.10.450.50">
    <property type="match status" value="1"/>
</dbReference>
<dbReference type="EMBL" id="JACHVY010000007">
    <property type="protein sequence ID" value="MBB2903359.1"/>
    <property type="molecule type" value="Genomic_DNA"/>
</dbReference>
<protein>
    <submittedName>
        <fullName evidence="2">Putative SnoaL-like aldol condensation-catalyzing enzyme</fullName>
    </submittedName>
</protein>
<reference evidence="2 3" key="1">
    <citation type="submission" date="2020-08" db="EMBL/GenBank/DDBJ databases">
        <title>The Agave Microbiome: Exploring the role of microbial communities in plant adaptations to desert environments.</title>
        <authorList>
            <person name="Partida-Martinez L.P."/>
        </authorList>
    </citation>
    <scope>NUCLEOTIDE SEQUENCE [LARGE SCALE GENOMIC DNA]</scope>
    <source>
        <strain evidence="2 3">AS2.23</strain>
    </source>
</reference>
<dbReference type="PANTHER" id="PTHR38436:SF1">
    <property type="entry name" value="ESTER CYCLASE"/>
    <property type="match status" value="1"/>
</dbReference>
<accession>A0A7W4TQR7</accession>
<dbReference type="Proteomes" id="UP000533269">
    <property type="component" value="Unassembled WGS sequence"/>
</dbReference>
<dbReference type="PANTHER" id="PTHR38436">
    <property type="entry name" value="POLYKETIDE CYCLASE SNOAL-LIKE DOMAIN"/>
    <property type="match status" value="1"/>
</dbReference>
<comment type="caution">
    <text evidence="2">The sequence shown here is derived from an EMBL/GenBank/DDBJ whole genome shotgun (WGS) entry which is preliminary data.</text>
</comment>
<dbReference type="AlphaFoldDB" id="A0A7W4TQR7"/>
<evidence type="ECO:0000313" key="2">
    <source>
        <dbReference type="EMBL" id="MBB2903359.1"/>
    </source>
</evidence>
<feature type="region of interest" description="Disordered" evidence="1">
    <location>
        <begin position="1"/>
        <end position="33"/>
    </location>
</feature>
<evidence type="ECO:0000256" key="1">
    <source>
        <dbReference type="SAM" id="MobiDB-lite"/>
    </source>
</evidence>